<name>A0A6N7ZAH2_9PSEU</name>
<dbReference type="Pfam" id="PF14525">
    <property type="entry name" value="AraC_binding_2"/>
    <property type="match status" value="1"/>
</dbReference>
<sequence>MVEEDALLGPHLLHIRPGHKFARHLSPGASTRLRAGKLAAGCRASLELVQPQTDYLVAIVLSGRTVCCHSGRYLEAGPTSLLAAGPHQRFEIEWVAHSTVRIMRIARPLLHSRLREHPPEGLVSFAPAVTLLRGIDDTVTRGLTRFIAGSPGTRLNRCFEEIFVDWVLEHQQHSYSGRVETKHANDLAEFAKLLMATEPFAGKEMGYYARRTGVSLAELVAAFEEAGELPHVYLRGVRLDCLRQILSSGQSSSVREAAEQCGFRDKAMLYRWYQERFSEWPWDTWRRRGKDNVC</sequence>
<dbReference type="InterPro" id="IPR050204">
    <property type="entry name" value="AraC_XylS_family_regulators"/>
</dbReference>
<dbReference type="AlphaFoldDB" id="A0A6N7ZAH2"/>
<dbReference type="RefSeq" id="WP_154760807.1">
    <property type="nucleotide sequence ID" value="NZ_WMBA01000075.1"/>
</dbReference>
<feature type="domain" description="HTH araC/xylS-type" evidence="4">
    <location>
        <begin position="185"/>
        <end position="287"/>
    </location>
</feature>
<keyword evidence="1" id="KW-0805">Transcription regulation</keyword>
<evidence type="ECO:0000259" key="4">
    <source>
        <dbReference type="PROSITE" id="PS01124"/>
    </source>
</evidence>
<protein>
    <submittedName>
        <fullName evidence="5">Helix-turn-helix domain-containing protein</fullName>
    </submittedName>
</protein>
<comment type="caution">
    <text evidence="5">The sequence shown here is derived from an EMBL/GenBank/DDBJ whole genome shotgun (WGS) entry which is preliminary data.</text>
</comment>
<dbReference type="OrthoDB" id="3613232at2"/>
<dbReference type="Proteomes" id="UP000440096">
    <property type="component" value="Unassembled WGS sequence"/>
</dbReference>
<evidence type="ECO:0000256" key="3">
    <source>
        <dbReference type="ARBA" id="ARBA00023163"/>
    </source>
</evidence>
<evidence type="ECO:0000313" key="5">
    <source>
        <dbReference type="EMBL" id="MTD58742.1"/>
    </source>
</evidence>
<keyword evidence="6" id="KW-1185">Reference proteome</keyword>
<dbReference type="PROSITE" id="PS01124">
    <property type="entry name" value="HTH_ARAC_FAMILY_2"/>
    <property type="match status" value="1"/>
</dbReference>
<dbReference type="GO" id="GO:0003700">
    <property type="term" value="F:DNA-binding transcription factor activity"/>
    <property type="evidence" value="ECO:0007669"/>
    <property type="project" value="InterPro"/>
</dbReference>
<reference evidence="5 6" key="1">
    <citation type="submission" date="2019-11" db="EMBL/GenBank/DDBJ databases">
        <title>Draft genome of Amycolatopsis RM579.</title>
        <authorList>
            <person name="Duangmal K."/>
            <person name="Mingma R."/>
        </authorList>
    </citation>
    <scope>NUCLEOTIDE SEQUENCE [LARGE SCALE GENOMIC DNA]</scope>
    <source>
        <strain evidence="5 6">RM579</strain>
    </source>
</reference>
<evidence type="ECO:0000313" key="6">
    <source>
        <dbReference type="Proteomes" id="UP000440096"/>
    </source>
</evidence>
<accession>A0A6N7ZAH2</accession>
<keyword evidence="2" id="KW-0238">DNA-binding</keyword>
<dbReference type="GO" id="GO:0043565">
    <property type="term" value="F:sequence-specific DNA binding"/>
    <property type="evidence" value="ECO:0007669"/>
    <property type="project" value="InterPro"/>
</dbReference>
<keyword evidence="3" id="KW-0804">Transcription</keyword>
<dbReference type="InterPro" id="IPR018060">
    <property type="entry name" value="HTH_AraC"/>
</dbReference>
<evidence type="ECO:0000256" key="2">
    <source>
        <dbReference type="ARBA" id="ARBA00023125"/>
    </source>
</evidence>
<organism evidence="5 6">
    <name type="scientific">Amycolatopsis pithecellobii</name>
    <dbReference type="NCBI Taxonomy" id="664692"/>
    <lineage>
        <taxon>Bacteria</taxon>
        <taxon>Bacillati</taxon>
        <taxon>Actinomycetota</taxon>
        <taxon>Actinomycetes</taxon>
        <taxon>Pseudonocardiales</taxon>
        <taxon>Pseudonocardiaceae</taxon>
        <taxon>Amycolatopsis</taxon>
    </lineage>
</organism>
<dbReference type="PANTHER" id="PTHR46796">
    <property type="entry name" value="HTH-TYPE TRANSCRIPTIONAL ACTIVATOR RHAS-RELATED"/>
    <property type="match status" value="1"/>
</dbReference>
<dbReference type="InterPro" id="IPR035418">
    <property type="entry name" value="AraC-bd_2"/>
</dbReference>
<gene>
    <name evidence="5" type="ORF">GKO32_32890</name>
</gene>
<dbReference type="Gene3D" id="1.10.10.60">
    <property type="entry name" value="Homeodomain-like"/>
    <property type="match status" value="1"/>
</dbReference>
<proteinExistence type="predicted"/>
<evidence type="ECO:0000256" key="1">
    <source>
        <dbReference type="ARBA" id="ARBA00023015"/>
    </source>
</evidence>
<dbReference type="Pfam" id="PF12833">
    <property type="entry name" value="HTH_18"/>
    <property type="match status" value="1"/>
</dbReference>
<dbReference type="EMBL" id="WMBA01000075">
    <property type="protein sequence ID" value="MTD58742.1"/>
    <property type="molecule type" value="Genomic_DNA"/>
</dbReference>